<dbReference type="AlphaFoldDB" id="A0A4Y7JG81"/>
<gene>
    <name evidence="1" type="ORF">C5167_006328</name>
</gene>
<accession>A0A4Y7JG81</accession>
<name>A0A4Y7JG81_PAPSO</name>
<protein>
    <submittedName>
        <fullName evidence="1">Uncharacterized protein</fullName>
    </submittedName>
</protein>
<reference evidence="1 2" key="1">
    <citation type="journal article" date="2018" name="Science">
        <title>The opium poppy genome and morphinan production.</title>
        <authorList>
            <person name="Guo L."/>
            <person name="Winzer T."/>
            <person name="Yang X."/>
            <person name="Li Y."/>
            <person name="Ning Z."/>
            <person name="He Z."/>
            <person name="Teodor R."/>
            <person name="Lu Y."/>
            <person name="Bowser T.A."/>
            <person name="Graham I.A."/>
            <person name="Ye K."/>
        </authorList>
    </citation>
    <scope>NUCLEOTIDE SEQUENCE [LARGE SCALE GENOMIC DNA]</scope>
    <source>
        <strain evidence="2">cv. HN1</strain>
        <tissue evidence="1">Leaves</tissue>
    </source>
</reference>
<evidence type="ECO:0000313" key="1">
    <source>
        <dbReference type="EMBL" id="RZC59020.1"/>
    </source>
</evidence>
<sequence length="109" mass="12402">MKVTWANEVRIMSENEEKSNTAEFRLKEVQYIQAKAFVGEDNKRPCGKLRSTLQQNLLERIPESYYSRSPSSMLAVQTTKTITLGCGRTTRKGCDVDFIGEHDVTDIVL</sequence>
<keyword evidence="2" id="KW-1185">Reference proteome</keyword>
<dbReference type="EMBL" id="CM010718">
    <property type="protein sequence ID" value="RZC59020.1"/>
    <property type="molecule type" value="Genomic_DNA"/>
</dbReference>
<dbReference type="Proteomes" id="UP000316621">
    <property type="component" value="Chromosome 4"/>
</dbReference>
<dbReference type="Gramene" id="RZC59020">
    <property type="protein sequence ID" value="RZC59020"/>
    <property type="gene ID" value="C5167_006328"/>
</dbReference>
<evidence type="ECO:0000313" key="2">
    <source>
        <dbReference type="Proteomes" id="UP000316621"/>
    </source>
</evidence>
<organism evidence="1 2">
    <name type="scientific">Papaver somniferum</name>
    <name type="common">Opium poppy</name>
    <dbReference type="NCBI Taxonomy" id="3469"/>
    <lineage>
        <taxon>Eukaryota</taxon>
        <taxon>Viridiplantae</taxon>
        <taxon>Streptophyta</taxon>
        <taxon>Embryophyta</taxon>
        <taxon>Tracheophyta</taxon>
        <taxon>Spermatophyta</taxon>
        <taxon>Magnoliopsida</taxon>
        <taxon>Ranunculales</taxon>
        <taxon>Papaveraceae</taxon>
        <taxon>Papaveroideae</taxon>
        <taxon>Papaver</taxon>
    </lineage>
</organism>
<proteinExistence type="predicted"/>